<dbReference type="AlphaFoldDB" id="A0A7U8ARC5"/>
<sequence>MLQESKMIEDLKREYDEKLKKLRQKEKEKKERIYKKLSLALLKDFEECENFLNEFNTLIEKFNCKNTKGAMELINSLYTFNKNTDTIDNAKKQ</sequence>
<organism evidence="2 3">
    <name type="scientific">Campylobacter lari</name>
    <dbReference type="NCBI Taxonomy" id="201"/>
    <lineage>
        <taxon>Bacteria</taxon>
        <taxon>Pseudomonadati</taxon>
        <taxon>Campylobacterota</taxon>
        <taxon>Epsilonproteobacteria</taxon>
        <taxon>Campylobacterales</taxon>
        <taxon>Campylobacteraceae</taxon>
        <taxon>Campylobacter</taxon>
    </lineage>
</organism>
<accession>A0A7U8ARC5</accession>
<dbReference type="Proteomes" id="UP000533324">
    <property type="component" value="Unassembled WGS sequence"/>
</dbReference>
<feature type="coiled-coil region" evidence="1">
    <location>
        <begin position="1"/>
        <end position="32"/>
    </location>
</feature>
<dbReference type="EMBL" id="AABVCV010000019">
    <property type="protein sequence ID" value="EAJ1255099.1"/>
    <property type="molecule type" value="Genomic_DNA"/>
</dbReference>
<proteinExistence type="predicted"/>
<evidence type="ECO:0000313" key="2">
    <source>
        <dbReference type="EMBL" id="EAJ1255099.1"/>
    </source>
</evidence>
<evidence type="ECO:0000256" key="1">
    <source>
        <dbReference type="SAM" id="Coils"/>
    </source>
</evidence>
<evidence type="ECO:0000313" key="3">
    <source>
        <dbReference type="Proteomes" id="UP000533324"/>
    </source>
</evidence>
<keyword evidence="1" id="KW-0175">Coiled coil</keyword>
<reference evidence="2 3" key="1">
    <citation type="submission" date="2018-05" db="EMBL/GenBank/DDBJ databases">
        <authorList>
            <consortium name="PulseNet: The National Subtyping Network for Foodborne Disease Surveillance"/>
            <person name="Tarr C.L."/>
            <person name="Trees E."/>
            <person name="Katz L.S."/>
            <person name="Carleton-Romer H.A."/>
            <person name="Stroika S."/>
            <person name="Kucerova Z."/>
            <person name="Roache K.F."/>
            <person name="Sabol A.L."/>
            <person name="Besser J."/>
            <person name="Gerner-Smidt P."/>
        </authorList>
    </citation>
    <scope>NUCLEOTIDE SEQUENCE [LARGE SCALE GENOMIC DNA]</scope>
    <source>
        <strain evidence="2 3">1988D-2602</strain>
    </source>
</reference>
<comment type="caution">
    <text evidence="2">The sequence shown here is derived from an EMBL/GenBank/DDBJ whole genome shotgun (WGS) entry which is preliminary data.</text>
</comment>
<protein>
    <submittedName>
        <fullName evidence="2">Uncharacterized protein</fullName>
    </submittedName>
</protein>
<name>A0A7U8ARC5_CAMLA</name>
<gene>
    <name evidence="2" type="ORF">A0Y59_07965</name>
</gene>